<feature type="region of interest" description="Disordered" evidence="1">
    <location>
        <begin position="1"/>
        <end position="45"/>
    </location>
</feature>
<evidence type="ECO:0000313" key="2">
    <source>
        <dbReference type="EMBL" id="KAH0770384.1"/>
    </source>
</evidence>
<evidence type="ECO:0000313" key="3">
    <source>
        <dbReference type="Proteomes" id="UP000826656"/>
    </source>
</evidence>
<protein>
    <submittedName>
        <fullName evidence="2">Uncharacterized protein</fullName>
    </submittedName>
</protein>
<comment type="caution">
    <text evidence="2">The sequence shown here is derived from an EMBL/GenBank/DDBJ whole genome shotgun (WGS) entry which is preliminary data.</text>
</comment>
<gene>
    <name evidence="2" type="ORF">KY290_014365</name>
</gene>
<reference evidence="2 3" key="1">
    <citation type="journal article" date="2021" name="bioRxiv">
        <title>Chromosome-scale and haplotype-resolved genome assembly of a tetraploid potato cultivar.</title>
        <authorList>
            <person name="Sun H."/>
            <person name="Jiao W.-B."/>
            <person name="Krause K."/>
            <person name="Campoy J.A."/>
            <person name="Goel M."/>
            <person name="Folz-Donahue K."/>
            <person name="Kukat C."/>
            <person name="Huettel B."/>
            <person name="Schneeberger K."/>
        </authorList>
    </citation>
    <scope>NUCLEOTIDE SEQUENCE [LARGE SCALE GENOMIC DNA]</scope>
    <source>
        <strain evidence="2">SolTubOtavaFocal</strain>
        <tissue evidence="2">Leaves</tissue>
    </source>
</reference>
<organism evidence="2 3">
    <name type="scientific">Solanum tuberosum</name>
    <name type="common">Potato</name>
    <dbReference type="NCBI Taxonomy" id="4113"/>
    <lineage>
        <taxon>Eukaryota</taxon>
        <taxon>Viridiplantae</taxon>
        <taxon>Streptophyta</taxon>
        <taxon>Embryophyta</taxon>
        <taxon>Tracheophyta</taxon>
        <taxon>Spermatophyta</taxon>
        <taxon>Magnoliopsida</taxon>
        <taxon>eudicotyledons</taxon>
        <taxon>Gunneridae</taxon>
        <taxon>Pentapetalae</taxon>
        <taxon>asterids</taxon>
        <taxon>lamiids</taxon>
        <taxon>Solanales</taxon>
        <taxon>Solanaceae</taxon>
        <taxon>Solanoideae</taxon>
        <taxon>Solaneae</taxon>
        <taxon>Solanum</taxon>
    </lineage>
</organism>
<feature type="region of interest" description="Disordered" evidence="1">
    <location>
        <begin position="68"/>
        <end position="89"/>
    </location>
</feature>
<dbReference type="EMBL" id="JAIVGD010000011">
    <property type="protein sequence ID" value="KAH0770384.1"/>
    <property type="molecule type" value="Genomic_DNA"/>
</dbReference>
<name>A0ABQ7VRJ9_SOLTU</name>
<sequence length="105" mass="11238">MLSSDQTFSGQASLGQVSSGQAFSVQASSGSRPPRVKQTQVRHPRIRLPQVRCSRGVGLLRSGCLEERMGSASGRGGHTRRVSCGGEASRHARHFPRVGLGVLRK</sequence>
<evidence type="ECO:0000256" key="1">
    <source>
        <dbReference type="SAM" id="MobiDB-lite"/>
    </source>
</evidence>
<proteinExistence type="predicted"/>
<accession>A0ABQ7VRJ9</accession>
<keyword evidence="3" id="KW-1185">Reference proteome</keyword>
<dbReference type="Proteomes" id="UP000826656">
    <property type="component" value="Unassembled WGS sequence"/>
</dbReference>
<feature type="compositionally biased region" description="Polar residues" evidence="1">
    <location>
        <begin position="1"/>
        <end position="39"/>
    </location>
</feature>